<dbReference type="Pfam" id="PF00150">
    <property type="entry name" value="Cellulase"/>
    <property type="match status" value="1"/>
</dbReference>
<dbReference type="EMBL" id="CAOQHR010000001">
    <property type="protein sequence ID" value="CAI6241493.1"/>
    <property type="molecule type" value="Genomic_DNA"/>
</dbReference>
<organism evidence="7 8">
    <name type="scientific">Periconia digitata</name>
    <dbReference type="NCBI Taxonomy" id="1303443"/>
    <lineage>
        <taxon>Eukaryota</taxon>
        <taxon>Fungi</taxon>
        <taxon>Dikarya</taxon>
        <taxon>Ascomycota</taxon>
        <taxon>Pezizomycotina</taxon>
        <taxon>Dothideomycetes</taxon>
        <taxon>Pleosporomycetidae</taxon>
        <taxon>Pleosporales</taxon>
        <taxon>Massarineae</taxon>
        <taxon>Periconiaceae</taxon>
        <taxon>Periconia</taxon>
    </lineage>
</organism>
<feature type="signal peptide" evidence="5">
    <location>
        <begin position="1"/>
        <end position="22"/>
    </location>
</feature>
<feature type="chain" id="PRO_5040761226" description="Glycoside hydrolase family 5 domain-containing protein" evidence="5">
    <location>
        <begin position="23"/>
        <end position="460"/>
    </location>
</feature>
<evidence type="ECO:0000313" key="7">
    <source>
        <dbReference type="EMBL" id="CAI6241493.1"/>
    </source>
</evidence>
<dbReference type="InterPro" id="IPR001547">
    <property type="entry name" value="Glyco_hydro_5"/>
</dbReference>
<dbReference type="SUPFAM" id="SSF51445">
    <property type="entry name" value="(Trans)glycosidases"/>
    <property type="match status" value="1"/>
</dbReference>
<reference evidence="7" key="1">
    <citation type="submission" date="2023-01" db="EMBL/GenBank/DDBJ databases">
        <authorList>
            <person name="Van Ghelder C."/>
            <person name="Rancurel C."/>
        </authorList>
    </citation>
    <scope>NUCLEOTIDE SEQUENCE</scope>
    <source>
        <strain evidence="7">CNCM I-4278</strain>
    </source>
</reference>
<comment type="similarity">
    <text evidence="1 4">Belongs to the glycosyl hydrolase 5 (cellulase A) family.</text>
</comment>
<dbReference type="InterPro" id="IPR018087">
    <property type="entry name" value="Glyco_hydro_5_CS"/>
</dbReference>
<evidence type="ECO:0000256" key="5">
    <source>
        <dbReference type="SAM" id="SignalP"/>
    </source>
</evidence>
<keyword evidence="2 4" id="KW-0378">Hydrolase</keyword>
<evidence type="ECO:0000256" key="1">
    <source>
        <dbReference type="ARBA" id="ARBA00005641"/>
    </source>
</evidence>
<evidence type="ECO:0000259" key="6">
    <source>
        <dbReference type="Pfam" id="PF00150"/>
    </source>
</evidence>
<proteinExistence type="inferred from homology"/>
<gene>
    <name evidence="7" type="ORF">PDIGIT_LOCUS606</name>
</gene>
<dbReference type="Gene3D" id="3.20.20.80">
    <property type="entry name" value="Glycosidases"/>
    <property type="match status" value="1"/>
</dbReference>
<feature type="domain" description="Glycoside hydrolase family 5" evidence="6">
    <location>
        <begin position="145"/>
        <end position="305"/>
    </location>
</feature>
<protein>
    <recommendedName>
        <fullName evidence="6">Glycoside hydrolase family 5 domain-containing protein</fullName>
    </recommendedName>
</protein>
<dbReference type="AlphaFoldDB" id="A0A9W4U4L6"/>
<keyword evidence="3 4" id="KW-0326">Glycosidase</keyword>
<evidence type="ECO:0000256" key="4">
    <source>
        <dbReference type="RuleBase" id="RU361153"/>
    </source>
</evidence>
<evidence type="ECO:0000313" key="8">
    <source>
        <dbReference type="Proteomes" id="UP001152607"/>
    </source>
</evidence>
<sequence length="460" mass="51065">MRFNYLSFLIASPASILSVVRATPTTAALPNTATVNLNNSIGATKFLASGFIYGFPDNGTNAQTSIPDYLIKDIKFGATRAGGAQISAPGWASGGYEGGYQKRFESALSNYRSARKYGGAFILLPHDLWGAQGGGAPQFPGDDGNWSEMEKFWNQVIADVKDNDMLDGLVIDIWNEPDGSGFWARSWAQYVEYYVRTTKLIRAALPDVLISGPSTAHSPSLDSENWKAWMSAVAGNQTVPDIYSWHQIGEWEREPDSTVPDFNKLRADYGLPEKPIDVNEYGWNTEQNPANSVYYISQLERHNIRGLRSNWASGSDLHDYMGNLVAKKNGQYVPNGDWQLYKYYAEMVGERLETIAASDPQFDVFAVRERLVLKVIAGTRSLQRNGTITITGLESLGFASSDLIGVRRYRFDWNGPQAEVGKPVDLAFITYRFTEGTINIPFAPPTNTTAFSYEIALRRS</sequence>
<dbReference type="Proteomes" id="UP001152607">
    <property type="component" value="Unassembled WGS sequence"/>
</dbReference>
<evidence type="ECO:0000256" key="2">
    <source>
        <dbReference type="ARBA" id="ARBA00022801"/>
    </source>
</evidence>
<dbReference type="InterPro" id="IPR017853">
    <property type="entry name" value="GH"/>
</dbReference>
<dbReference type="GO" id="GO:0000272">
    <property type="term" value="P:polysaccharide catabolic process"/>
    <property type="evidence" value="ECO:0007669"/>
    <property type="project" value="InterPro"/>
</dbReference>
<evidence type="ECO:0000256" key="3">
    <source>
        <dbReference type="ARBA" id="ARBA00023295"/>
    </source>
</evidence>
<dbReference type="GO" id="GO:0004553">
    <property type="term" value="F:hydrolase activity, hydrolyzing O-glycosyl compounds"/>
    <property type="evidence" value="ECO:0007669"/>
    <property type="project" value="InterPro"/>
</dbReference>
<name>A0A9W4U4L6_9PLEO</name>
<accession>A0A9W4U4L6</accession>
<comment type="caution">
    <text evidence="7">The sequence shown here is derived from an EMBL/GenBank/DDBJ whole genome shotgun (WGS) entry which is preliminary data.</text>
</comment>
<keyword evidence="5" id="KW-0732">Signal</keyword>
<keyword evidence="8" id="KW-1185">Reference proteome</keyword>
<dbReference type="PROSITE" id="PS00659">
    <property type="entry name" value="GLYCOSYL_HYDROL_F5"/>
    <property type="match status" value="1"/>
</dbReference>
<dbReference type="OrthoDB" id="3445803at2759"/>